<dbReference type="PROSITE" id="PS51671">
    <property type="entry name" value="ACT"/>
    <property type="match status" value="1"/>
</dbReference>
<dbReference type="InterPro" id="IPR045865">
    <property type="entry name" value="ACT-like_dom_sf"/>
</dbReference>
<dbReference type="EMBL" id="AJWY01002221">
    <property type="protein sequence ID" value="EKC78562.1"/>
    <property type="molecule type" value="Genomic_DNA"/>
</dbReference>
<dbReference type="Gene3D" id="3.30.2130.10">
    <property type="entry name" value="VC0802-like"/>
    <property type="match status" value="1"/>
</dbReference>
<sequence length="66" mass="7733">MYIHQISVFIENKPGNIANFTNFLAEHKIDMRAFQIADSSDFGIIRIIVDDPFNTLTLLRDNDWYL</sequence>
<dbReference type="PANTHER" id="PTHR40099">
    <property type="entry name" value="ACETOLACTATE SYNTHASE, SMALL SUBUNIT"/>
    <property type="match status" value="1"/>
</dbReference>
<dbReference type="InterPro" id="IPR002912">
    <property type="entry name" value="ACT_dom"/>
</dbReference>
<proteinExistence type="predicted"/>
<name>K1TZU9_9ZZZZ</name>
<feature type="domain" description="ACT" evidence="1">
    <location>
        <begin position="5"/>
        <end position="66"/>
    </location>
</feature>
<organism evidence="2">
    <name type="scientific">human gut metagenome</name>
    <dbReference type="NCBI Taxonomy" id="408170"/>
    <lineage>
        <taxon>unclassified sequences</taxon>
        <taxon>metagenomes</taxon>
        <taxon>organismal metagenomes</taxon>
    </lineage>
</organism>
<dbReference type="InterPro" id="IPR045739">
    <property type="entry name" value="ACT_dom_pair"/>
</dbReference>
<reference evidence="2" key="1">
    <citation type="journal article" date="2013" name="Environ. Microbiol.">
        <title>Microbiota from the distal guts of lean and obese adolescents exhibit partial functional redundancy besides clear differences in community structure.</title>
        <authorList>
            <person name="Ferrer M."/>
            <person name="Ruiz A."/>
            <person name="Lanza F."/>
            <person name="Haange S.B."/>
            <person name="Oberbach A."/>
            <person name="Till H."/>
            <person name="Bargiela R."/>
            <person name="Campoy C."/>
            <person name="Segura M.T."/>
            <person name="Richter M."/>
            <person name="von Bergen M."/>
            <person name="Seifert J."/>
            <person name="Suarez A."/>
        </authorList>
    </citation>
    <scope>NUCLEOTIDE SEQUENCE</scope>
</reference>
<dbReference type="SUPFAM" id="SSF55021">
    <property type="entry name" value="ACT-like"/>
    <property type="match status" value="1"/>
</dbReference>
<comment type="caution">
    <text evidence="2">The sequence shown here is derived from an EMBL/GenBank/DDBJ whole genome shotgun (WGS) entry which is preliminary data.</text>
</comment>
<accession>K1TZU9</accession>
<protein>
    <submittedName>
        <fullName evidence="2">Amino acid-binding ACT domain protein</fullName>
    </submittedName>
</protein>
<dbReference type="Pfam" id="PF19571">
    <property type="entry name" value="ACT_8"/>
    <property type="match status" value="1"/>
</dbReference>
<dbReference type="PANTHER" id="PTHR40099:SF1">
    <property type="entry name" value="ACETOLACTATE SYNTHASE, SMALL SUBUNIT"/>
    <property type="match status" value="1"/>
</dbReference>
<dbReference type="AlphaFoldDB" id="K1TZU9"/>
<evidence type="ECO:0000259" key="1">
    <source>
        <dbReference type="PROSITE" id="PS51671"/>
    </source>
</evidence>
<evidence type="ECO:0000313" key="2">
    <source>
        <dbReference type="EMBL" id="EKC78562.1"/>
    </source>
</evidence>
<gene>
    <name evidence="2" type="ORF">LEA_03353</name>
</gene>